<dbReference type="AlphaFoldDB" id="M8D6P4"/>
<name>M8D6P4_AEGTA</name>
<feature type="region of interest" description="Disordered" evidence="1">
    <location>
        <begin position="68"/>
        <end position="91"/>
    </location>
</feature>
<dbReference type="EnsemblPlants" id="EMT32111">
    <property type="protein sequence ID" value="EMT32111"/>
    <property type="gene ID" value="F775_14549"/>
</dbReference>
<protein>
    <submittedName>
        <fullName evidence="2">Uncharacterized protein</fullName>
    </submittedName>
</protein>
<sequence>MDVLLRLDAVPGHDPAVQEVRHAISRYVVSLQEVFDSMFAAPEADTDEIWGVGEASYVPPPAASAEEARRSGWGIGEAATATSNVQQRRRR</sequence>
<accession>M8D6P4</accession>
<reference evidence="2" key="1">
    <citation type="submission" date="2015-06" db="UniProtKB">
        <authorList>
            <consortium name="EnsemblPlants"/>
        </authorList>
    </citation>
    <scope>IDENTIFICATION</scope>
</reference>
<evidence type="ECO:0000256" key="1">
    <source>
        <dbReference type="SAM" id="MobiDB-lite"/>
    </source>
</evidence>
<evidence type="ECO:0000313" key="2">
    <source>
        <dbReference type="EnsemblPlants" id="EMT32111"/>
    </source>
</evidence>
<feature type="compositionally biased region" description="Polar residues" evidence="1">
    <location>
        <begin position="80"/>
        <end position="91"/>
    </location>
</feature>
<organism evidence="2">
    <name type="scientific">Aegilops tauschii</name>
    <name type="common">Tausch's goatgrass</name>
    <name type="synonym">Aegilops squarrosa</name>
    <dbReference type="NCBI Taxonomy" id="37682"/>
    <lineage>
        <taxon>Eukaryota</taxon>
        <taxon>Viridiplantae</taxon>
        <taxon>Streptophyta</taxon>
        <taxon>Embryophyta</taxon>
        <taxon>Tracheophyta</taxon>
        <taxon>Spermatophyta</taxon>
        <taxon>Magnoliopsida</taxon>
        <taxon>Liliopsida</taxon>
        <taxon>Poales</taxon>
        <taxon>Poaceae</taxon>
        <taxon>BOP clade</taxon>
        <taxon>Pooideae</taxon>
        <taxon>Triticodae</taxon>
        <taxon>Triticeae</taxon>
        <taxon>Triticinae</taxon>
        <taxon>Aegilops</taxon>
    </lineage>
</organism>
<proteinExistence type="predicted"/>